<dbReference type="Proteomes" id="UP000596742">
    <property type="component" value="Unassembled WGS sequence"/>
</dbReference>
<dbReference type="InterPro" id="IPR002110">
    <property type="entry name" value="Ankyrin_rpt"/>
</dbReference>
<dbReference type="AlphaFoldDB" id="A0A8B6BI36"/>
<dbReference type="SMART" id="SM00248">
    <property type="entry name" value="ANK"/>
    <property type="match status" value="18"/>
</dbReference>
<feature type="repeat" description="ANK" evidence="3">
    <location>
        <begin position="814"/>
        <end position="846"/>
    </location>
</feature>
<feature type="repeat" description="ANK" evidence="3">
    <location>
        <begin position="880"/>
        <end position="912"/>
    </location>
</feature>
<feature type="repeat" description="ANK" evidence="3">
    <location>
        <begin position="847"/>
        <end position="879"/>
    </location>
</feature>
<keyword evidence="6" id="KW-1185">Reference proteome</keyword>
<dbReference type="PRINTS" id="PR01415">
    <property type="entry name" value="ANKYRIN"/>
</dbReference>
<feature type="repeat" description="ANK" evidence="3">
    <location>
        <begin position="648"/>
        <end position="680"/>
    </location>
</feature>
<name>A0A8B6BI36_MYTGA</name>
<feature type="repeat" description="ANK" evidence="3">
    <location>
        <begin position="516"/>
        <end position="548"/>
    </location>
</feature>
<evidence type="ECO:0000256" key="3">
    <source>
        <dbReference type="PROSITE-ProRule" id="PRU00023"/>
    </source>
</evidence>
<feature type="repeat" description="ANK" evidence="3">
    <location>
        <begin position="582"/>
        <end position="614"/>
    </location>
</feature>
<gene>
    <name evidence="5" type="ORF">MGAL_10B016804</name>
</gene>
<feature type="repeat" description="ANK" evidence="3">
    <location>
        <begin position="681"/>
        <end position="707"/>
    </location>
</feature>
<evidence type="ECO:0000256" key="1">
    <source>
        <dbReference type="ARBA" id="ARBA00022737"/>
    </source>
</evidence>
<dbReference type="PANTHER" id="PTHR24123:SF33">
    <property type="entry name" value="PROTEIN HOS4"/>
    <property type="match status" value="1"/>
</dbReference>
<dbReference type="EMBL" id="UYJE01000101">
    <property type="protein sequence ID" value="VDH90211.1"/>
    <property type="molecule type" value="Genomic_DNA"/>
</dbReference>
<evidence type="ECO:0000256" key="2">
    <source>
        <dbReference type="ARBA" id="ARBA00023043"/>
    </source>
</evidence>
<dbReference type="OrthoDB" id="7464126at2759"/>
<feature type="repeat" description="ANK" evidence="3">
    <location>
        <begin position="1097"/>
        <end position="1129"/>
    </location>
</feature>
<reference evidence="5" key="1">
    <citation type="submission" date="2018-11" db="EMBL/GenBank/DDBJ databases">
        <authorList>
            <person name="Alioto T."/>
            <person name="Alioto T."/>
        </authorList>
    </citation>
    <scope>NUCLEOTIDE SEQUENCE</scope>
</reference>
<dbReference type="InterPro" id="IPR049050">
    <property type="entry name" value="nSTAND3"/>
</dbReference>
<feature type="domain" description="Novel STAND NTPase 3" evidence="4">
    <location>
        <begin position="91"/>
        <end position="242"/>
    </location>
</feature>
<dbReference type="PROSITE" id="PS50297">
    <property type="entry name" value="ANK_REP_REGION"/>
    <property type="match status" value="14"/>
</dbReference>
<dbReference type="InterPro" id="IPR027417">
    <property type="entry name" value="P-loop_NTPase"/>
</dbReference>
<dbReference type="PANTHER" id="PTHR24123">
    <property type="entry name" value="ANKYRIN REPEAT-CONTAINING"/>
    <property type="match status" value="1"/>
</dbReference>
<dbReference type="Pfam" id="PF20720">
    <property type="entry name" value="nSTAND3"/>
    <property type="match status" value="1"/>
</dbReference>
<feature type="repeat" description="ANK" evidence="3">
    <location>
        <begin position="979"/>
        <end position="1011"/>
    </location>
</feature>
<dbReference type="PROSITE" id="PS50088">
    <property type="entry name" value="ANK_REPEAT"/>
    <property type="match status" value="14"/>
</dbReference>
<feature type="repeat" description="ANK" evidence="3">
    <location>
        <begin position="913"/>
        <end position="945"/>
    </location>
</feature>
<organism evidence="5 6">
    <name type="scientific">Mytilus galloprovincialis</name>
    <name type="common">Mediterranean mussel</name>
    <dbReference type="NCBI Taxonomy" id="29158"/>
    <lineage>
        <taxon>Eukaryota</taxon>
        <taxon>Metazoa</taxon>
        <taxon>Spiralia</taxon>
        <taxon>Lophotrochozoa</taxon>
        <taxon>Mollusca</taxon>
        <taxon>Bivalvia</taxon>
        <taxon>Autobranchia</taxon>
        <taxon>Pteriomorphia</taxon>
        <taxon>Mytilida</taxon>
        <taxon>Mytiloidea</taxon>
        <taxon>Mytilidae</taxon>
        <taxon>Mytilinae</taxon>
        <taxon>Mytilus</taxon>
    </lineage>
</organism>
<feature type="repeat" description="ANK" evidence="3">
    <location>
        <begin position="1064"/>
        <end position="1096"/>
    </location>
</feature>
<dbReference type="Gene3D" id="1.25.40.20">
    <property type="entry name" value="Ankyrin repeat-containing domain"/>
    <property type="match status" value="3"/>
</dbReference>
<dbReference type="Pfam" id="PF00023">
    <property type="entry name" value="Ank"/>
    <property type="match status" value="1"/>
</dbReference>
<feature type="repeat" description="ANK" evidence="3">
    <location>
        <begin position="715"/>
        <end position="747"/>
    </location>
</feature>
<dbReference type="SUPFAM" id="SSF52540">
    <property type="entry name" value="P-loop containing nucleoside triphosphate hydrolases"/>
    <property type="match status" value="1"/>
</dbReference>
<evidence type="ECO:0000313" key="6">
    <source>
        <dbReference type="Proteomes" id="UP000596742"/>
    </source>
</evidence>
<evidence type="ECO:0000313" key="5">
    <source>
        <dbReference type="EMBL" id="VDH90211.1"/>
    </source>
</evidence>
<feature type="repeat" description="ANK" evidence="3">
    <location>
        <begin position="615"/>
        <end position="647"/>
    </location>
</feature>
<keyword evidence="2 3" id="KW-0040">ANK repeat</keyword>
<protein>
    <recommendedName>
        <fullName evidence="4">Novel STAND NTPase 3 domain-containing protein</fullName>
    </recommendedName>
</protein>
<accession>A0A8B6BI36</accession>
<proteinExistence type="predicted"/>
<evidence type="ECO:0000259" key="4">
    <source>
        <dbReference type="Pfam" id="PF20720"/>
    </source>
</evidence>
<comment type="caution">
    <text evidence="5">The sequence shown here is derived from an EMBL/GenBank/DDBJ whole genome shotgun (WGS) entry which is preliminary data.</text>
</comment>
<keyword evidence="1" id="KW-0677">Repeat</keyword>
<sequence>MASEFLSLEEENYVRMSLLLTGISPRAVRVLFDSEFAPKCLYSSLKKESSKLRELKRQHIISPPQWDRLFPPSHAKIIKKLEKWKKQDNMFINTRAAQHVLKCIKMQSCVTITASSGVGKTATLRHVALLMAEEGYEVLPLADPGDIVKFHNPNKESLIVIDDFCGKCSVNQTYIHVWESVIDDIEEIIENKKTKIIVACRLQVFQDNKFDFFSIFKSCVCNMLTDSICLLKSEKQSIAEIYLESKACEIVQYCDLYDCFPLLCKYYHVNPKLNIKDFFQNPFLVYEEEIENFYKKGYFGKFCALALCVIFNNRLPEDIFTEDIDEETITIIENTCEACKLDKGTSRLVLKDDLDSLLQSFLKKEHGVYQSINDKIFVFLNYFFGQKIIHCLIKNAGSCFIKEQFVLESQDCVEQFITVIPERYHDLYFRRMIDDWSKGKVQDVVCNINMKLPKFKDQFLCHLNVLDKSYQKQLVHTKDIYNTDTSLLQCCLEGDVSLTKWCCEIGGADINYCRPNGQSPLIIACEQGHAEIVRFLLERGVDYNKFDKWEWSPVVIACKNGYTEILSILEENGIIYDKCNRFNRSPLMLASEHGNTEIVRTLLKQGADFNKCNNDGQSSLIIACEHGHVNIIEILLASGSKYNECNKWGQSPVMMACKYGHIEIVRILLDRGVDCNKCTLWNETALMIACEQGYTEIVEMLLKRGAEHRNTFDKLGKSPVWITCRYGHIEILKILLDNGAEYSTCDSENRSPLLIAHKYGYQDMVWLLVQKTVDDNSGEMMDKSLLIFSLTCYPSEIVRIYLNCGVDFTICDNNDRSPLFLACEQGNVEVVSMLLHEGADCDKCDNNDQSPLSIACQNGRTEIVRILLNSGADYIKCDNNARSTLYFACEKGHSEIVKLLLSSGADNNMCDYNHLSLLSTACERGHTDIVRILLKSGADYIKCDNNARSPLYFACQRGHTEIVKLLLSSGADYNKFDKEGRSPLFISCVQRQEEIIRMLLDKGADCNKCEQNFCSLNMLNAEIALNKNVPSVDMFMYSKKNQEYKETCKMQLDNGSDLNIYDDKGMSPLILACVYGNDKIVRRLLDREADYNHFDIYGRSPVFFACHFGHIEIVRMLIAEGADHDYCDFHGLTPLQTAKQRNFHDIYTLLVEMKTRKPSTTIRRCITNLKTKNSFTIEDEVLYSREETK</sequence>
<dbReference type="SUPFAM" id="SSF48403">
    <property type="entry name" value="Ankyrin repeat"/>
    <property type="match status" value="2"/>
</dbReference>
<dbReference type="InterPro" id="IPR036770">
    <property type="entry name" value="Ankyrin_rpt-contain_sf"/>
</dbReference>
<dbReference type="Pfam" id="PF12796">
    <property type="entry name" value="Ank_2"/>
    <property type="match status" value="7"/>
</dbReference>
<dbReference type="InterPro" id="IPR051165">
    <property type="entry name" value="Multifunctional_ANK_Repeat"/>
</dbReference>
<feature type="repeat" description="ANK" evidence="3">
    <location>
        <begin position="946"/>
        <end position="978"/>
    </location>
</feature>